<dbReference type="Pfam" id="PF17289">
    <property type="entry name" value="Terminase_6C"/>
    <property type="match status" value="1"/>
</dbReference>
<evidence type="ECO:0000313" key="3">
    <source>
        <dbReference type="EMBL" id="MDR6214595.1"/>
    </source>
</evidence>
<evidence type="ECO:0000256" key="1">
    <source>
        <dbReference type="ARBA" id="ARBA00022612"/>
    </source>
</evidence>
<organism evidence="3 4">
    <name type="scientific">Paracidovorax wautersii</name>
    <dbReference type="NCBI Taxonomy" id="1177982"/>
    <lineage>
        <taxon>Bacteria</taxon>
        <taxon>Pseudomonadati</taxon>
        <taxon>Pseudomonadota</taxon>
        <taxon>Betaproteobacteria</taxon>
        <taxon>Burkholderiales</taxon>
        <taxon>Comamonadaceae</taxon>
        <taxon>Paracidovorax</taxon>
    </lineage>
</organism>
<reference evidence="3 4" key="1">
    <citation type="submission" date="2023-08" db="EMBL/GenBank/DDBJ databases">
        <title>Functional and genomic diversity of the sorghum phyllosphere microbiome.</title>
        <authorList>
            <person name="Shade A."/>
        </authorList>
    </citation>
    <scope>NUCLEOTIDE SEQUENCE [LARGE SCALE GENOMIC DNA]</scope>
    <source>
        <strain evidence="3 4">SORGH_AS_0335</strain>
    </source>
</reference>
<evidence type="ECO:0000259" key="2">
    <source>
        <dbReference type="Pfam" id="PF17289"/>
    </source>
</evidence>
<dbReference type="EMBL" id="JAVIZX010000001">
    <property type="protein sequence ID" value="MDR6214595.1"/>
    <property type="molecule type" value="Genomic_DNA"/>
</dbReference>
<name>A0ABU1IBU9_9BURK</name>
<proteinExistence type="predicted"/>
<protein>
    <recommendedName>
        <fullName evidence="2">Terminase large subunit gp17-like C-terminal domain-containing protein</fullName>
    </recommendedName>
</protein>
<dbReference type="Proteomes" id="UP001267710">
    <property type="component" value="Unassembled WGS sequence"/>
</dbReference>
<feature type="domain" description="Terminase large subunit gp17-like C-terminal" evidence="2">
    <location>
        <begin position="1"/>
        <end position="93"/>
    </location>
</feature>
<accession>A0ABU1IBU9</accession>
<comment type="caution">
    <text evidence="3">The sequence shown here is derived from an EMBL/GenBank/DDBJ whole genome shotgun (WGS) entry which is preliminary data.</text>
</comment>
<sequence length="112" mass="12025">MGRGVGELVLNFFPAAKAIRYSPEVKARLVLKAKSDISKARLEMDAGRDIDLAQSFMGIKRMMTAGGQQATSGASHTAQTGHADLAWTCMNALDFEPLEGMTGANQSSMEIF</sequence>
<keyword evidence="1" id="KW-1188">Viral release from host cell</keyword>
<dbReference type="InterPro" id="IPR035421">
    <property type="entry name" value="Terminase_6C"/>
</dbReference>
<gene>
    <name evidence="3" type="ORF">QE399_002284</name>
</gene>
<keyword evidence="4" id="KW-1185">Reference proteome</keyword>
<evidence type="ECO:0000313" key="4">
    <source>
        <dbReference type="Proteomes" id="UP001267710"/>
    </source>
</evidence>